<dbReference type="RefSeq" id="WP_054264762.1">
    <property type="nucleotide sequence ID" value="NZ_WHJG01000051.1"/>
</dbReference>
<reference evidence="1 2" key="1">
    <citation type="submission" date="2019-10" db="EMBL/GenBank/DDBJ databases">
        <title>Taxonomy of Antarctic Massilia spp.: description of Massilia rubra sp. nov., Massilia aquatica sp. nov., Massilia mucilaginosa sp. nov., Massilia frigida sp. nov. isolated from streams, lakes and regoliths.</title>
        <authorList>
            <person name="Holochova P."/>
            <person name="Sedlacek I."/>
            <person name="Kralova S."/>
            <person name="Maslanova I."/>
            <person name="Busse H.-J."/>
            <person name="Stankova E."/>
            <person name="Vrbovska V."/>
            <person name="Kovarovic V."/>
            <person name="Bartak M."/>
            <person name="Svec P."/>
            <person name="Pantucek R."/>
        </authorList>
    </citation>
    <scope>NUCLEOTIDE SEQUENCE [LARGE SCALE GENOMIC DNA]</scope>
    <source>
        <strain evidence="1 2">CCM 8695</strain>
    </source>
</reference>
<protein>
    <submittedName>
        <fullName evidence="1">Uncharacterized protein</fullName>
    </submittedName>
</protein>
<dbReference type="Proteomes" id="UP000621455">
    <property type="component" value="Unassembled WGS sequence"/>
</dbReference>
<gene>
    <name evidence="1" type="ORF">F2P44_29590</name>
</gene>
<name>A0ABX0NDJ4_9BURK</name>
<dbReference type="EMBL" id="WHJG01000051">
    <property type="protein sequence ID" value="NHZ83388.1"/>
    <property type="molecule type" value="Genomic_DNA"/>
</dbReference>
<comment type="caution">
    <text evidence="1">The sequence shown here is derived from an EMBL/GenBank/DDBJ whole genome shotgun (WGS) entry which is preliminary data.</text>
</comment>
<evidence type="ECO:0000313" key="1">
    <source>
        <dbReference type="EMBL" id="NHZ83388.1"/>
    </source>
</evidence>
<sequence length="153" mass="17639">MTENDIFDLTSYSGVNNARFGMTPKEIEAIFGLPDIVDMDYFQQREEFRLFMNVAYSAEPERAIHFGFGRQMKGTKYNEISLFTEDPNIVLQKLIAADGNPQLLLGFVIFLNLGLTLTGFHDNDESQKAVTLFERGFHDESLQEMKPFRLRKK</sequence>
<proteinExistence type="predicted"/>
<evidence type="ECO:0000313" key="2">
    <source>
        <dbReference type="Proteomes" id="UP000621455"/>
    </source>
</evidence>
<keyword evidence="2" id="KW-1185">Reference proteome</keyword>
<accession>A0ABX0NDJ4</accession>
<organism evidence="1 2">
    <name type="scientific">Massilia frigida</name>
    <dbReference type="NCBI Taxonomy" id="2609281"/>
    <lineage>
        <taxon>Bacteria</taxon>
        <taxon>Pseudomonadati</taxon>
        <taxon>Pseudomonadota</taxon>
        <taxon>Betaproteobacteria</taxon>
        <taxon>Burkholderiales</taxon>
        <taxon>Oxalobacteraceae</taxon>
        <taxon>Telluria group</taxon>
        <taxon>Massilia</taxon>
    </lineage>
</organism>